<feature type="domain" description="Putative zinc-finger" evidence="9">
    <location>
        <begin position="201"/>
        <end position="234"/>
    </location>
</feature>
<dbReference type="InterPro" id="IPR036388">
    <property type="entry name" value="WH-like_DNA-bd_sf"/>
</dbReference>
<feature type="region of interest" description="Disordered" evidence="6">
    <location>
        <begin position="326"/>
        <end position="347"/>
    </location>
</feature>
<organism evidence="10 11">
    <name type="scientific">Actinospica acidithermotolerans</name>
    <dbReference type="NCBI Taxonomy" id="2828514"/>
    <lineage>
        <taxon>Bacteria</taxon>
        <taxon>Bacillati</taxon>
        <taxon>Actinomycetota</taxon>
        <taxon>Actinomycetes</taxon>
        <taxon>Catenulisporales</taxon>
        <taxon>Actinospicaceae</taxon>
        <taxon>Actinospica</taxon>
    </lineage>
</organism>
<comment type="similarity">
    <text evidence="1">Belongs to the sigma-70 factor family. ECF subfamily.</text>
</comment>
<accession>A0A941EF09</accession>
<evidence type="ECO:0000313" key="11">
    <source>
        <dbReference type="Proteomes" id="UP000676325"/>
    </source>
</evidence>
<dbReference type="EMBL" id="JAGSOH010000266">
    <property type="protein sequence ID" value="MBR7831470.1"/>
    <property type="molecule type" value="Genomic_DNA"/>
</dbReference>
<dbReference type="Proteomes" id="UP000676325">
    <property type="component" value="Unassembled WGS sequence"/>
</dbReference>
<dbReference type="Pfam" id="PF13490">
    <property type="entry name" value="zf-HC2"/>
    <property type="match status" value="1"/>
</dbReference>
<keyword evidence="5" id="KW-0804">Transcription</keyword>
<dbReference type="GO" id="GO:0003677">
    <property type="term" value="F:DNA binding"/>
    <property type="evidence" value="ECO:0007669"/>
    <property type="project" value="UniProtKB-KW"/>
</dbReference>
<feature type="domain" description="RNA polymerase sigma-70 region 2" evidence="8">
    <location>
        <begin position="37"/>
        <end position="105"/>
    </location>
</feature>
<dbReference type="InterPro" id="IPR027383">
    <property type="entry name" value="Znf_put"/>
</dbReference>
<reference evidence="10" key="1">
    <citation type="submission" date="2021-04" db="EMBL/GenBank/DDBJ databases">
        <title>Genome based classification of Actinospica acidithermotolerans sp. nov., an actinobacterium isolated from an Indonesian hot spring.</title>
        <authorList>
            <person name="Kusuma A.B."/>
            <person name="Putra K.E."/>
            <person name="Nafisah S."/>
            <person name="Loh J."/>
            <person name="Nouioui I."/>
            <person name="Goodfellow M."/>
        </authorList>
    </citation>
    <scope>NUCLEOTIDE SEQUENCE</scope>
    <source>
        <strain evidence="10">MGRD01-02</strain>
    </source>
</reference>
<sequence length="347" mass="36804">MDQQHAKTDAGGPDQDPPDRELIDRVRAGDLEAFDPLYRRHRVSALRHARHWTRSEAAAEDLSAESFTRVLYAIRNGNGPTEAFRPYLLTAMRNVARDWAEGDRRTLLVPDLVDIAPPEPEQDPVIAALERSLAGQAFMTLPERWQTVLWQTEVEEEGPTQLAPQLGIDAAAVAALAYRAREGLKQAYLQAHITEIGSDACRPFAERLGTLTRGKLRGREAARLRHHLRHCSDCVGLYAMLKYVNGNIHVVIGPAVLGAAAATKIGIVLATAGGAAGAGGGAAQSGGVIGRGLAKARHASPRQQATVASAVVAAAVAAIAFALTGSEPPPVPAAKPKPSAPAVISQP</sequence>
<feature type="region of interest" description="Disordered" evidence="6">
    <location>
        <begin position="1"/>
        <end position="21"/>
    </location>
</feature>
<protein>
    <submittedName>
        <fullName evidence="10">Sigma-70 family RNA polymerase sigma factor</fullName>
    </submittedName>
</protein>
<dbReference type="GO" id="GO:0016987">
    <property type="term" value="F:sigma factor activity"/>
    <property type="evidence" value="ECO:0007669"/>
    <property type="project" value="UniProtKB-KW"/>
</dbReference>
<dbReference type="SUPFAM" id="SSF88659">
    <property type="entry name" value="Sigma3 and sigma4 domains of RNA polymerase sigma factors"/>
    <property type="match status" value="1"/>
</dbReference>
<keyword evidence="7" id="KW-1133">Transmembrane helix</keyword>
<dbReference type="RefSeq" id="WP_212522577.1">
    <property type="nucleotide sequence ID" value="NZ_JAGSOH010000266.1"/>
</dbReference>
<keyword evidence="4" id="KW-0238">DNA-binding</keyword>
<keyword evidence="7" id="KW-0472">Membrane</keyword>
<dbReference type="InterPro" id="IPR013325">
    <property type="entry name" value="RNA_pol_sigma_r2"/>
</dbReference>
<keyword evidence="3" id="KW-0731">Sigma factor</keyword>
<dbReference type="NCBIfam" id="TIGR02937">
    <property type="entry name" value="sigma70-ECF"/>
    <property type="match status" value="1"/>
</dbReference>
<dbReference type="InterPro" id="IPR007627">
    <property type="entry name" value="RNA_pol_sigma70_r2"/>
</dbReference>
<comment type="caution">
    <text evidence="10">The sequence shown here is derived from an EMBL/GenBank/DDBJ whole genome shotgun (WGS) entry which is preliminary data.</text>
</comment>
<dbReference type="Gene3D" id="1.10.1740.10">
    <property type="match status" value="1"/>
</dbReference>
<dbReference type="Pfam" id="PF04542">
    <property type="entry name" value="Sigma70_r2"/>
    <property type="match status" value="1"/>
</dbReference>
<evidence type="ECO:0000256" key="2">
    <source>
        <dbReference type="ARBA" id="ARBA00023015"/>
    </source>
</evidence>
<keyword evidence="11" id="KW-1185">Reference proteome</keyword>
<dbReference type="GO" id="GO:0006352">
    <property type="term" value="P:DNA-templated transcription initiation"/>
    <property type="evidence" value="ECO:0007669"/>
    <property type="project" value="InterPro"/>
</dbReference>
<evidence type="ECO:0000259" key="9">
    <source>
        <dbReference type="Pfam" id="PF13490"/>
    </source>
</evidence>
<name>A0A941EF09_9ACTN</name>
<evidence type="ECO:0000256" key="3">
    <source>
        <dbReference type="ARBA" id="ARBA00023082"/>
    </source>
</evidence>
<evidence type="ECO:0000259" key="8">
    <source>
        <dbReference type="Pfam" id="PF04542"/>
    </source>
</evidence>
<keyword evidence="7" id="KW-0812">Transmembrane</keyword>
<feature type="non-terminal residue" evidence="10">
    <location>
        <position position="347"/>
    </location>
</feature>
<dbReference type="Gene3D" id="1.10.10.10">
    <property type="entry name" value="Winged helix-like DNA-binding domain superfamily/Winged helix DNA-binding domain"/>
    <property type="match status" value="1"/>
</dbReference>
<evidence type="ECO:0000313" key="10">
    <source>
        <dbReference type="EMBL" id="MBR7831470.1"/>
    </source>
</evidence>
<dbReference type="PANTHER" id="PTHR43133">
    <property type="entry name" value="RNA POLYMERASE ECF-TYPE SIGMA FACTO"/>
    <property type="match status" value="1"/>
</dbReference>
<dbReference type="InterPro" id="IPR013324">
    <property type="entry name" value="RNA_pol_sigma_r3/r4-like"/>
</dbReference>
<proteinExistence type="inferred from homology"/>
<feature type="transmembrane region" description="Helical" evidence="7">
    <location>
        <begin position="305"/>
        <end position="323"/>
    </location>
</feature>
<gene>
    <name evidence="10" type="ORF">KDK95_34570</name>
</gene>
<dbReference type="InterPro" id="IPR039425">
    <property type="entry name" value="RNA_pol_sigma-70-like"/>
</dbReference>
<keyword evidence="2" id="KW-0805">Transcription regulation</keyword>
<dbReference type="PANTHER" id="PTHR43133:SF8">
    <property type="entry name" value="RNA POLYMERASE SIGMA FACTOR HI_1459-RELATED"/>
    <property type="match status" value="1"/>
</dbReference>
<evidence type="ECO:0000256" key="4">
    <source>
        <dbReference type="ARBA" id="ARBA00023125"/>
    </source>
</evidence>
<feature type="compositionally biased region" description="Pro residues" evidence="6">
    <location>
        <begin position="327"/>
        <end position="339"/>
    </location>
</feature>
<dbReference type="AlphaFoldDB" id="A0A941EF09"/>
<dbReference type="InterPro" id="IPR014284">
    <property type="entry name" value="RNA_pol_sigma-70_dom"/>
</dbReference>
<evidence type="ECO:0000256" key="6">
    <source>
        <dbReference type="SAM" id="MobiDB-lite"/>
    </source>
</evidence>
<evidence type="ECO:0000256" key="1">
    <source>
        <dbReference type="ARBA" id="ARBA00010641"/>
    </source>
</evidence>
<evidence type="ECO:0000256" key="5">
    <source>
        <dbReference type="ARBA" id="ARBA00023163"/>
    </source>
</evidence>
<dbReference type="SUPFAM" id="SSF88946">
    <property type="entry name" value="Sigma2 domain of RNA polymerase sigma factors"/>
    <property type="match status" value="1"/>
</dbReference>
<evidence type="ECO:0000256" key="7">
    <source>
        <dbReference type="SAM" id="Phobius"/>
    </source>
</evidence>